<organism evidence="1 2">
    <name type="scientific">Mixta gaviniae</name>
    <dbReference type="NCBI Taxonomy" id="665914"/>
    <lineage>
        <taxon>Bacteria</taxon>
        <taxon>Pseudomonadati</taxon>
        <taxon>Pseudomonadota</taxon>
        <taxon>Gammaproteobacteria</taxon>
        <taxon>Enterobacterales</taxon>
        <taxon>Erwiniaceae</taxon>
        <taxon>Mixta</taxon>
    </lineage>
</organism>
<dbReference type="InterPro" id="IPR011008">
    <property type="entry name" value="Dimeric_a/b-barrel"/>
</dbReference>
<dbReference type="Proteomes" id="UP000238365">
    <property type="component" value="Chromosome"/>
</dbReference>
<dbReference type="Pfam" id="PF16157">
    <property type="entry name" value="DUF4865"/>
    <property type="match status" value="1"/>
</dbReference>
<dbReference type="RefSeq" id="WP_104957935.1">
    <property type="nucleotide sequence ID" value="NZ_CP026377.1"/>
</dbReference>
<protein>
    <submittedName>
        <fullName evidence="1">DUF4865 domain-containing protein</fullName>
    </submittedName>
</protein>
<name>A0A2L0IHQ9_9GAMM</name>
<proteinExistence type="predicted"/>
<gene>
    <name evidence="1" type="ORF">C2E15_14140</name>
</gene>
<dbReference type="KEGG" id="pgz:C2E15_14140"/>
<evidence type="ECO:0000313" key="1">
    <source>
        <dbReference type="EMBL" id="AUX94101.1"/>
    </source>
</evidence>
<keyword evidence="2" id="KW-1185">Reference proteome</keyword>
<dbReference type="EMBL" id="CP026377">
    <property type="protein sequence ID" value="AUX94101.1"/>
    <property type="molecule type" value="Genomic_DNA"/>
</dbReference>
<sequence length="169" mass="19306">MIVMQYRYTLPASYDMAIIEQRIAQNGARLDGFPGLLFKAYLYARVDRGAPENRYAPLYLWRDADALRRFLHSPGFAALTRDFGWPVTETWLTLHAPTWAELATKRYARITIGEIPPHSDLPAMALSGMLCAWDVSRWRLLQVDFSDEPPVGPNAGDYRIGYLAGEQRR</sequence>
<dbReference type="AlphaFoldDB" id="A0A2L0IHQ9"/>
<reference evidence="1 2" key="1">
    <citation type="submission" date="2018-01" db="EMBL/GenBank/DDBJ databases">
        <title>Complete and assembled Genome of Pantoea gaviniae DSM22758T.</title>
        <authorList>
            <person name="Stevens M.J.A."/>
            <person name="Zurfluh K."/>
            <person name="Stephan R."/>
        </authorList>
    </citation>
    <scope>NUCLEOTIDE SEQUENCE [LARGE SCALE GENOMIC DNA]</scope>
    <source>
        <strain evidence="1 2">DSM 22758</strain>
    </source>
</reference>
<evidence type="ECO:0000313" key="2">
    <source>
        <dbReference type="Proteomes" id="UP000238365"/>
    </source>
</evidence>
<dbReference type="SUPFAM" id="SSF54909">
    <property type="entry name" value="Dimeric alpha+beta barrel"/>
    <property type="match status" value="1"/>
</dbReference>
<dbReference type="InterPro" id="IPR032349">
    <property type="entry name" value="DUF4865"/>
</dbReference>
<accession>A0A2L0IHQ9</accession>